<proteinExistence type="predicted"/>
<organism evidence="1 2">
    <name type="scientific">Allomyces macrogynus (strain ATCC 38327)</name>
    <name type="common">Allomyces javanicus var. macrogynus</name>
    <dbReference type="NCBI Taxonomy" id="578462"/>
    <lineage>
        <taxon>Eukaryota</taxon>
        <taxon>Fungi</taxon>
        <taxon>Fungi incertae sedis</taxon>
        <taxon>Blastocladiomycota</taxon>
        <taxon>Blastocladiomycetes</taxon>
        <taxon>Blastocladiales</taxon>
        <taxon>Blastocladiaceae</taxon>
        <taxon>Allomyces</taxon>
    </lineage>
</organism>
<dbReference type="VEuPathDB" id="FungiDB:AMAG_19029"/>
<keyword evidence="2" id="KW-1185">Reference proteome</keyword>
<dbReference type="AlphaFoldDB" id="A0A0L0SM65"/>
<reference evidence="1 2" key="1">
    <citation type="submission" date="2009-11" db="EMBL/GenBank/DDBJ databases">
        <title>Annotation of Allomyces macrogynus ATCC 38327.</title>
        <authorList>
            <consortium name="The Broad Institute Genome Sequencing Platform"/>
            <person name="Russ C."/>
            <person name="Cuomo C."/>
            <person name="Burger G."/>
            <person name="Gray M.W."/>
            <person name="Holland P.W.H."/>
            <person name="King N."/>
            <person name="Lang F.B.F."/>
            <person name="Roger A.J."/>
            <person name="Ruiz-Trillo I."/>
            <person name="Young S.K."/>
            <person name="Zeng Q."/>
            <person name="Gargeya S."/>
            <person name="Fitzgerald M."/>
            <person name="Haas B."/>
            <person name="Abouelleil A."/>
            <person name="Alvarado L."/>
            <person name="Arachchi H.M."/>
            <person name="Berlin A."/>
            <person name="Chapman S.B."/>
            <person name="Gearin G."/>
            <person name="Goldberg J."/>
            <person name="Griggs A."/>
            <person name="Gujja S."/>
            <person name="Hansen M."/>
            <person name="Heiman D."/>
            <person name="Howarth C."/>
            <person name="Larimer J."/>
            <person name="Lui A."/>
            <person name="MacDonald P.J.P."/>
            <person name="McCowen C."/>
            <person name="Montmayeur A."/>
            <person name="Murphy C."/>
            <person name="Neiman D."/>
            <person name="Pearson M."/>
            <person name="Priest M."/>
            <person name="Roberts A."/>
            <person name="Saif S."/>
            <person name="Shea T."/>
            <person name="Sisk P."/>
            <person name="Stolte C."/>
            <person name="Sykes S."/>
            <person name="Wortman J."/>
            <person name="Nusbaum C."/>
            <person name="Birren B."/>
        </authorList>
    </citation>
    <scope>NUCLEOTIDE SEQUENCE [LARGE SCALE GENOMIC DNA]</scope>
    <source>
        <strain evidence="1 2">ATCC 38327</strain>
    </source>
</reference>
<reference evidence="2" key="2">
    <citation type="submission" date="2009-11" db="EMBL/GenBank/DDBJ databases">
        <title>The Genome Sequence of Allomyces macrogynus strain ATCC 38327.</title>
        <authorList>
            <consortium name="The Broad Institute Genome Sequencing Platform"/>
            <person name="Russ C."/>
            <person name="Cuomo C."/>
            <person name="Shea T."/>
            <person name="Young S.K."/>
            <person name="Zeng Q."/>
            <person name="Koehrsen M."/>
            <person name="Haas B."/>
            <person name="Borodovsky M."/>
            <person name="Guigo R."/>
            <person name="Alvarado L."/>
            <person name="Berlin A."/>
            <person name="Borenstein D."/>
            <person name="Chen Z."/>
            <person name="Engels R."/>
            <person name="Freedman E."/>
            <person name="Gellesch M."/>
            <person name="Goldberg J."/>
            <person name="Griggs A."/>
            <person name="Gujja S."/>
            <person name="Heiman D."/>
            <person name="Hepburn T."/>
            <person name="Howarth C."/>
            <person name="Jen D."/>
            <person name="Larson L."/>
            <person name="Lewis B."/>
            <person name="Mehta T."/>
            <person name="Park D."/>
            <person name="Pearson M."/>
            <person name="Roberts A."/>
            <person name="Saif S."/>
            <person name="Shenoy N."/>
            <person name="Sisk P."/>
            <person name="Stolte C."/>
            <person name="Sykes S."/>
            <person name="Walk T."/>
            <person name="White J."/>
            <person name="Yandava C."/>
            <person name="Burger G."/>
            <person name="Gray M.W."/>
            <person name="Holland P.W.H."/>
            <person name="King N."/>
            <person name="Lang F.B.F."/>
            <person name="Roger A.J."/>
            <person name="Ruiz-Trillo I."/>
            <person name="Lander E."/>
            <person name="Nusbaum C."/>
        </authorList>
    </citation>
    <scope>NUCLEOTIDE SEQUENCE [LARGE SCALE GENOMIC DNA]</scope>
    <source>
        <strain evidence="2">ATCC 38327</strain>
    </source>
</reference>
<accession>A0A0L0SM65</accession>
<dbReference type="EMBL" id="GG745342">
    <property type="protein sequence ID" value="KNE63651.1"/>
    <property type="molecule type" value="Genomic_DNA"/>
</dbReference>
<evidence type="ECO:0000313" key="2">
    <source>
        <dbReference type="Proteomes" id="UP000054350"/>
    </source>
</evidence>
<sequence>MRRPIDLHLLQVHLDKLRRVKSQHGSRVQYRVFIYARPEQLAAYQSEHGDLATLVPWLRGSFPVIIVPTRLDDPFRRVPIDRTFASAIAQDAATIDYTMAWQLMGEEEHPPAAAIVMGTFAVGLRNLTATLHHRGNMCALRAADVDELLMLHTWVSMWCTW</sequence>
<evidence type="ECO:0000313" key="1">
    <source>
        <dbReference type="EMBL" id="KNE63651.1"/>
    </source>
</evidence>
<name>A0A0L0SM65_ALLM3</name>
<gene>
    <name evidence="1" type="ORF">AMAG_19029</name>
</gene>
<protein>
    <submittedName>
        <fullName evidence="1">Uncharacterized protein</fullName>
    </submittedName>
</protein>
<dbReference type="Proteomes" id="UP000054350">
    <property type="component" value="Unassembled WGS sequence"/>
</dbReference>